<evidence type="ECO:0000259" key="3">
    <source>
        <dbReference type="Pfam" id="PF02563"/>
    </source>
</evidence>
<feature type="domain" description="Soluble ligand binding" evidence="4">
    <location>
        <begin position="505"/>
        <end position="555"/>
    </location>
</feature>
<feature type="signal peptide" evidence="2">
    <location>
        <begin position="1"/>
        <end position="22"/>
    </location>
</feature>
<dbReference type="AlphaFoldDB" id="A0A562T3T6"/>
<feature type="chain" id="PRO_5022108559" evidence="2">
    <location>
        <begin position="23"/>
        <end position="833"/>
    </location>
</feature>
<evidence type="ECO:0000256" key="1">
    <source>
        <dbReference type="ARBA" id="ARBA00022729"/>
    </source>
</evidence>
<reference evidence="5 6" key="1">
    <citation type="journal article" date="2013" name="Stand. Genomic Sci.">
        <title>Genomic Encyclopedia of Type Strains, Phase I: The one thousand microbial genomes (KMG-I) project.</title>
        <authorList>
            <person name="Kyrpides N.C."/>
            <person name="Woyke T."/>
            <person name="Eisen J.A."/>
            <person name="Garrity G."/>
            <person name="Lilburn T.G."/>
            <person name="Beck B.J."/>
            <person name="Whitman W.B."/>
            <person name="Hugenholtz P."/>
            <person name="Klenk H.P."/>
        </authorList>
    </citation>
    <scope>NUCLEOTIDE SEQUENCE [LARGE SCALE GENOMIC DNA]</scope>
    <source>
        <strain evidence="5 6">DSM 13484</strain>
    </source>
</reference>
<evidence type="ECO:0000259" key="4">
    <source>
        <dbReference type="Pfam" id="PF10531"/>
    </source>
</evidence>
<dbReference type="Proteomes" id="UP000316778">
    <property type="component" value="Unassembled WGS sequence"/>
</dbReference>
<dbReference type="Pfam" id="PF02563">
    <property type="entry name" value="Poly_export"/>
    <property type="match status" value="1"/>
</dbReference>
<protein>
    <submittedName>
        <fullName evidence="5">Protein involved in polysaccharide export with SLBB domain</fullName>
    </submittedName>
</protein>
<keyword evidence="6" id="KW-1185">Reference proteome</keyword>
<dbReference type="PANTHER" id="PTHR33619:SF3">
    <property type="entry name" value="POLYSACCHARIDE EXPORT PROTEIN GFCE-RELATED"/>
    <property type="match status" value="1"/>
</dbReference>
<dbReference type="InterPro" id="IPR019554">
    <property type="entry name" value="Soluble_ligand-bd"/>
</dbReference>
<organism evidence="5 6">
    <name type="scientific">Chitinophaga japonensis</name>
    <name type="common">Flexibacter japonensis</name>
    <dbReference type="NCBI Taxonomy" id="104662"/>
    <lineage>
        <taxon>Bacteria</taxon>
        <taxon>Pseudomonadati</taxon>
        <taxon>Bacteroidota</taxon>
        <taxon>Chitinophagia</taxon>
        <taxon>Chitinophagales</taxon>
        <taxon>Chitinophagaceae</taxon>
        <taxon>Chitinophaga</taxon>
    </lineage>
</organism>
<dbReference type="InterPro" id="IPR003715">
    <property type="entry name" value="Poly_export_N"/>
</dbReference>
<evidence type="ECO:0000313" key="5">
    <source>
        <dbReference type="EMBL" id="TWI88215.1"/>
    </source>
</evidence>
<proteinExistence type="predicted"/>
<dbReference type="Gene3D" id="3.10.560.10">
    <property type="entry name" value="Outer membrane lipoprotein wza domain like"/>
    <property type="match status" value="6"/>
</dbReference>
<feature type="domain" description="Soluble ligand binding" evidence="4">
    <location>
        <begin position="604"/>
        <end position="649"/>
    </location>
</feature>
<dbReference type="EMBL" id="VLLG01000003">
    <property type="protein sequence ID" value="TWI88215.1"/>
    <property type="molecule type" value="Genomic_DNA"/>
</dbReference>
<dbReference type="Pfam" id="PF10531">
    <property type="entry name" value="SLBB"/>
    <property type="match status" value="6"/>
</dbReference>
<feature type="domain" description="Soluble ligand binding" evidence="4">
    <location>
        <begin position="415"/>
        <end position="460"/>
    </location>
</feature>
<dbReference type="InterPro" id="IPR049712">
    <property type="entry name" value="Poly_export"/>
</dbReference>
<name>A0A562T3T6_CHIJA</name>
<dbReference type="Gene3D" id="3.30.1950.10">
    <property type="entry name" value="wza like domain"/>
    <property type="match status" value="1"/>
</dbReference>
<sequence length="833" mass="93608">MFRKLLLLQLCLLTVFCALTFAQVPSATPENLLKQTKVDDWSDAQVRQLVTAMKQQGIPFEQVNEYAAANGMSDKEAAKLAKRIQQLGLDRELQEKKTAKNANDESYEHEYADRKDSTDYWDRQLQELKNKEEYERALRRRKIFGTELFSNDNFTFEPDLRMPPPPDYRISPDDELIIDVYGYTDVQHQLKVTPEGYVRIPYLGPVYVNGLTMEEARIRITERLSTMHGSIKSGTSLVQVSMGKIRSIRVLLIGEVARPGSYTLPGLATVVNALYVSGGPGEHGSFRDIQVIRKGEAVATFDLYDFLVRGSLAGNIVLKDQDIVKVNACRYRVEMIGEVRRPAIFEAKENETLQQLLEYAGGFTEKAYRKVVRANRANDEQRELVNIPASQVDSFLVRAGDRFFVDSILDRYTNRVTITGAVFHPGDYALEEGMTAADLIRRAAGLKEEAAMARGVIRRLQANYTPAIIDFSVEDVMSGRQSLPLQREDSVVIYSGIALREPYLVDIKGEVNAPGQYMYADSMQLEDLILIAGGLSDAASLKRVEIARRIRHTNGDTADTRMAIIRQFDINADLSHTPGAAAFVLQPFDEITVRKAPGYTKQAYVAIDGEVMYPGSYAINSKGERISDVLRRAGGLRPEAYPEGALLMRKTFINESDSAFLTNRLELFYNKLQDSTDITRLMNAMKRKEQLLGINLNEIIRNPGAGYDLLLEEGDMLKVPKKLQTVQVFGEIYFPKKVQFTKNMRFRDYISGAGGFTSQALKRRSYIVYANGEVRNTKKVFFFNSYPKVKPGAEIYVPAKKDHRGLSGQEAIGIASGLASVALIIVTLLDRIQ</sequence>
<feature type="domain" description="Polysaccharide export protein N-terminal" evidence="3">
    <location>
        <begin position="163"/>
        <end position="226"/>
    </location>
</feature>
<dbReference type="GO" id="GO:0015159">
    <property type="term" value="F:polysaccharide transmembrane transporter activity"/>
    <property type="evidence" value="ECO:0007669"/>
    <property type="project" value="InterPro"/>
</dbReference>
<keyword evidence="1 2" id="KW-0732">Signal</keyword>
<gene>
    <name evidence="5" type="ORF">LX66_2298</name>
</gene>
<feature type="domain" description="Soluble ligand binding" evidence="4">
    <location>
        <begin position="333"/>
        <end position="371"/>
    </location>
</feature>
<dbReference type="PANTHER" id="PTHR33619">
    <property type="entry name" value="POLYSACCHARIDE EXPORT PROTEIN GFCE-RELATED"/>
    <property type="match status" value="1"/>
</dbReference>
<comment type="caution">
    <text evidence="5">The sequence shown here is derived from an EMBL/GenBank/DDBJ whole genome shotgun (WGS) entry which is preliminary data.</text>
</comment>
<feature type="domain" description="Soluble ligand binding" evidence="4">
    <location>
        <begin position="726"/>
        <end position="767"/>
    </location>
</feature>
<evidence type="ECO:0000256" key="2">
    <source>
        <dbReference type="SAM" id="SignalP"/>
    </source>
</evidence>
<evidence type="ECO:0000313" key="6">
    <source>
        <dbReference type="Proteomes" id="UP000316778"/>
    </source>
</evidence>
<accession>A0A562T3T6</accession>
<feature type="domain" description="Soluble ligand binding" evidence="4">
    <location>
        <begin position="254"/>
        <end position="301"/>
    </location>
</feature>